<protein>
    <submittedName>
        <fullName evidence="6">TetR family transcriptional regulator</fullName>
    </submittedName>
</protein>
<dbReference type="InterPro" id="IPR041347">
    <property type="entry name" value="MftR_C"/>
</dbReference>
<dbReference type="EMBL" id="BMXK01000011">
    <property type="protein sequence ID" value="GHD10819.1"/>
    <property type="molecule type" value="Genomic_DNA"/>
</dbReference>
<evidence type="ECO:0000256" key="2">
    <source>
        <dbReference type="ARBA" id="ARBA00023125"/>
    </source>
</evidence>
<organism evidence="6 7">
    <name type="scientific">Zhihengliuella salsuginis</name>
    <dbReference type="NCBI Taxonomy" id="578222"/>
    <lineage>
        <taxon>Bacteria</taxon>
        <taxon>Bacillati</taxon>
        <taxon>Actinomycetota</taxon>
        <taxon>Actinomycetes</taxon>
        <taxon>Micrococcales</taxon>
        <taxon>Micrococcaceae</taxon>
        <taxon>Zhihengliuella</taxon>
    </lineage>
</organism>
<dbReference type="InterPro" id="IPR001647">
    <property type="entry name" value="HTH_TetR"/>
</dbReference>
<gene>
    <name evidence="6" type="ORF">GCM10008096_24720</name>
</gene>
<evidence type="ECO:0000259" key="5">
    <source>
        <dbReference type="PROSITE" id="PS50977"/>
    </source>
</evidence>
<dbReference type="PANTHER" id="PTHR30055">
    <property type="entry name" value="HTH-TYPE TRANSCRIPTIONAL REGULATOR RUTR"/>
    <property type="match status" value="1"/>
</dbReference>
<reference evidence="7" key="1">
    <citation type="journal article" date="2019" name="Int. J. Syst. Evol. Microbiol.">
        <title>The Global Catalogue of Microorganisms (GCM) 10K type strain sequencing project: providing services to taxonomists for standard genome sequencing and annotation.</title>
        <authorList>
            <consortium name="The Broad Institute Genomics Platform"/>
            <consortium name="The Broad Institute Genome Sequencing Center for Infectious Disease"/>
            <person name="Wu L."/>
            <person name="Ma J."/>
        </authorList>
    </citation>
    <scope>NUCLEOTIDE SEQUENCE [LARGE SCALE GENOMIC DNA]</scope>
    <source>
        <strain evidence="7">KCTC 19466</strain>
    </source>
</reference>
<accession>A0ABQ3GJI7</accession>
<dbReference type="Gene3D" id="1.10.357.10">
    <property type="entry name" value="Tetracycline Repressor, domain 2"/>
    <property type="match status" value="1"/>
</dbReference>
<dbReference type="PRINTS" id="PR00455">
    <property type="entry name" value="HTHTETR"/>
</dbReference>
<dbReference type="InterPro" id="IPR009057">
    <property type="entry name" value="Homeodomain-like_sf"/>
</dbReference>
<evidence type="ECO:0000313" key="6">
    <source>
        <dbReference type="EMBL" id="GHD10819.1"/>
    </source>
</evidence>
<keyword evidence="7" id="KW-1185">Reference proteome</keyword>
<feature type="DNA-binding region" description="H-T-H motif" evidence="4">
    <location>
        <begin position="39"/>
        <end position="58"/>
    </location>
</feature>
<dbReference type="SUPFAM" id="SSF46689">
    <property type="entry name" value="Homeodomain-like"/>
    <property type="match status" value="1"/>
</dbReference>
<dbReference type="Pfam" id="PF00440">
    <property type="entry name" value="TetR_N"/>
    <property type="match status" value="1"/>
</dbReference>
<sequence>MENSASTGGARERRKEATYAALIDHARRLTAEHGLAGFTVEELAEAAGVSRRTFFNYFQTKDDAVLGIRVDDVPLDADTVFVDSPEPLPTALKDLFLRLLTSTRTLGHDVAVFMELLHSETALMKRMMQINEQRRRDLAALIARREGLAAGDPFALAAAGFVGHLAMTSMHEFVDEEHASPHDDEAEQAEEATRARFTRIVEANFAHAERLFSPTTTNAKD</sequence>
<dbReference type="PROSITE" id="PS50977">
    <property type="entry name" value="HTH_TETR_2"/>
    <property type="match status" value="1"/>
</dbReference>
<keyword evidence="1" id="KW-0805">Transcription regulation</keyword>
<dbReference type="Proteomes" id="UP000642819">
    <property type="component" value="Unassembled WGS sequence"/>
</dbReference>
<dbReference type="PROSITE" id="PS01081">
    <property type="entry name" value="HTH_TETR_1"/>
    <property type="match status" value="1"/>
</dbReference>
<keyword evidence="3" id="KW-0804">Transcription</keyword>
<feature type="domain" description="HTH tetR-type" evidence="5">
    <location>
        <begin position="16"/>
        <end position="76"/>
    </location>
</feature>
<name>A0ABQ3GJI7_9MICC</name>
<evidence type="ECO:0000256" key="3">
    <source>
        <dbReference type="ARBA" id="ARBA00023163"/>
    </source>
</evidence>
<evidence type="ECO:0000313" key="7">
    <source>
        <dbReference type="Proteomes" id="UP000642819"/>
    </source>
</evidence>
<dbReference type="InterPro" id="IPR050109">
    <property type="entry name" value="HTH-type_TetR-like_transc_reg"/>
</dbReference>
<comment type="caution">
    <text evidence="6">The sequence shown here is derived from an EMBL/GenBank/DDBJ whole genome shotgun (WGS) entry which is preliminary data.</text>
</comment>
<dbReference type="PANTHER" id="PTHR30055:SF238">
    <property type="entry name" value="MYCOFACTOCIN BIOSYNTHESIS TRANSCRIPTIONAL REGULATOR MFTR-RELATED"/>
    <property type="match status" value="1"/>
</dbReference>
<keyword evidence="2 4" id="KW-0238">DNA-binding</keyword>
<evidence type="ECO:0000256" key="4">
    <source>
        <dbReference type="PROSITE-ProRule" id="PRU00335"/>
    </source>
</evidence>
<proteinExistence type="predicted"/>
<dbReference type="InterPro" id="IPR023772">
    <property type="entry name" value="DNA-bd_HTH_TetR-type_CS"/>
</dbReference>
<evidence type="ECO:0000256" key="1">
    <source>
        <dbReference type="ARBA" id="ARBA00023015"/>
    </source>
</evidence>
<dbReference type="Pfam" id="PF17754">
    <property type="entry name" value="TetR_C_14"/>
    <property type="match status" value="1"/>
</dbReference>